<evidence type="ECO:0000256" key="2">
    <source>
        <dbReference type="ARBA" id="ARBA00023315"/>
    </source>
</evidence>
<reference evidence="4 5" key="1">
    <citation type="submission" date="2018-03" db="EMBL/GenBank/DDBJ databases">
        <title>Genomic Encyclopedia of Type Strains, Phase III (KMG-III): the genomes of soil and plant-associated and newly described type strains.</title>
        <authorList>
            <person name="Whitman W."/>
        </authorList>
    </citation>
    <scope>NUCLEOTIDE SEQUENCE [LARGE SCALE GENOMIC DNA]</scope>
    <source>
        <strain evidence="4 5">CGMCC 1.12259</strain>
    </source>
</reference>
<evidence type="ECO:0000313" key="5">
    <source>
        <dbReference type="Proteomes" id="UP000242682"/>
    </source>
</evidence>
<proteinExistence type="predicted"/>
<dbReference type="GO" id="GO:0016747">
    <property type="term" value="F:acyltransferase activity, transferring groups other than amino-acyl groups"/>
    <property type="evidence" value="ECO:0007669"/>
    <property type="project" value="InterPro"/>
</dbReference>
<accession>A0A2P8G4B1</accession>
<feature type="domain" description="N-acetyltransferase" evidence="3">
    <location>
        <begin position="6"/>
        <end position="148"/>
    </location>
</feature>
<dbReference type="AlphaFoldDB" id="A0A2P8G4B1"/>
<dbReference type="OrthoDB" id="9796171at2"/>
<keyword evidence="5" id="KW-1185">Reference proteome</keyword>
<gene>
    <name evidence="4" type="ORF">B0H99_11525</name>
</gene>
<dbReference type="InterPro" id="IPR016181">
    <property type="entry name" value="Acyl_CoA_acyltransferase"/>
</dbReference>
<organism evidence="4 5">
    <name type="scientific">Planomicrobium soli</name>
    <dbReference type="NCBI Taxonomy" id="1176648"/>
    <lineage>
        <taxon>Bacteria</taxon>
        <taxon>Bacillati</taxon>
        <taxon>Bacillota</taxon>
        <taxon>Bacilli</taxon>
        <taxon>Bacillales</taxon>
        <taxon>Caryophanaceae</taxon>
        <taxon>Planomicrobium</taxon>
    </lineage>
</organism>
<evidence type="ECO:0000259" key="3">
    <source>
        <dbReference type="PROSITE" id="PS51186"/>
    </source>
</evidence>
<dbReference type="InterPro" id="IPR050680">
    <property type="entry name" value="YpeA/RimI_acetyltransf"/>
</dbReference>
<keyword evidence="1" id="KW-0808">Transferase</keyword>
<dbReference type="CDD" id="cd04301">
    <property type="entry name" value="NAT_SF"/>
    <property type="match status" value="1"/>
</dbReference>
<dbReference type="RefSeq" id="WP_106534534.1">
    <property type="nucleotide sequence ID" value="NZ_PYAT01000015.1"/>
</dbReference>
<dbReference type="PANTHER" id="PTHR43420:SF47">
    <property type="entry name" value="N-ACETYLTRANSFERASE DOMAIN-CONTAINING PROTEIN"/>
    <property type="match status" value="1"/>
</dbReference>
<dbReference type="Gene3D" id="3.40.630.30">
    <property type="match status" value="1"/>
</dbReference>
<dbReference type="Proteomes" id="UP000242682">
    <property type="component" value="Unassembled WGS sequence"/>
</dbReference>
<name>A0A2P8G4B1_9BACL</name>
<dbReference type="InterPro" id="IPR000182">
    <property type="entry name" value="GNAT_dom"/>
</dbReference>
<keyword evidence="2" id="KW-0012">Acyltransferase</keyword>
<dbReference type="Pfam" id="PF13673">
    <property type="entry name" value="Acetyltransf_10"/>
    <property type="match status" value="1"/>
</dbReference>
<dbReference type="PROSITE" id="PS51186">
    <property type="entry name" value="GNAT"/>
    <property type="match status" value="1"/>
</dbReference>
<evidence type="ECO:0000313" key="4">
    <source>
        <dbReference type="EMBL" id="PSL28812.1"/>
    </source>
</evidence>
<dbReference type="SUPFAM" id="SSF55729">
    <property type="entry name" value="Acyl-CoA N-acyltransferases (Nat)"/>
    <property type="match status" value="1"/>
</dbReference>
<dbReference type="EMBL" id="PYAT01000015">
    <property type="protein sequence ID" value="PSL28812.1"/>
    <property type="molecule type" value="Genomic_DNA"/>
</dbReference>
<comment type="caution">
    <text evidence="4">The sequence shown here is derived from an EMBL/GenBank/DDBJ whole genome shotgun (WGS) entry which is preliminary data.</text>
</comment>
<sequence>MNWKTYHFNDLSVGKLYEILKLRVDVFVVEQECPYPELDGLDQESVHIEYTEDGKTLAYARIVPAGVKYEVPSIGRVIVHPEARGRGLARQLMNQCMEYILSEWQSEEIQLQGQVYLQEFYESVGFQPISEAYDEDGIPHVDMKYTSKQNRI</sequence>
<evidence type="ECO:0000256" key="1">
    <source>
        <dbReference type="ARBA" id="ARBA00022679"/>
    </source>
</evidence>
<dbReference type="PANTHER" id="PTHR43420">
    <property type="entry name" value="ACETYLTRANSFERASE"/>
    <property type="match status" value="1"/>
</dbReference>
<protein>
    <submittedName>
        <fullName evidence="4">ElaA protein</fullName>
    </submittedName>
</protein>